<protein>
    <submittedName>
        <fullName evidence="2">HEPN domain-containing protein</fullName>
    </submittedName>
</protein>
<feature type="domain" description="HEPN" evidence="1">
    <location>
        <begin position="10"/>
        <end position="79"/>
    </location>
</feature>
<dbReference type="EMBL" id="WNHB01000015">
    <property type="protein sequence ID" value="MTT32406.1"/>
    <property type="molecule type" value="Genomic_DNA"/>
</dbReference>
<name>A0A6N8CVP5_9BACI</name>
<dbReference type="Pfam" id="PF05168">
    <property type="entry name" value="HEPN"/>
    <property type="match status" value="1"/>
</dbReference>
<dbReference type="Proteomes" id="UP000440978">
    <property type="component" value="Unassembled WGS sequence"/>
</dbReference>
<keyword evidence="3" id="KW-1185">Reference proteome</keyword>
<dbReference type="InterPro" id="IPR007842">
    <property type="entry name" value="HEPN_dom"/>
</dbReference>
<proteinExistence type="predicted"/>
<dbReference type="Gene3D" id="1.20.120.330">
    <property type="entry name" value="Nucleotidyltransferases domain 2"/>
    <property type="match status" value="1"/>
</dbReference>
<sequence length="129" mass="15125">MNRFDFQQLAEIRLQEAEILMANKQYDGAYYLSGYVIECALKACIAKKTREYDFPPNRIKNIYTHELAKLVGEAGLRIENSLAEINWAVVKDWSEQHRYSFHSELEAKNLYSAVSDPETGVLKWIKQYW</sequence>
<dbReference type="AlphaFoldDB" id="A0A6N8CVP5"/>
<comment type="caution">
    <text evidence="2">The sequence shown here is derived from an EMBL/GenBank/DDBJ whole genome shotgun (WGS) entry which is preliminary data.</text>
</comment>
<dbReference type="RefSeq" id="WP_155219454.1">
    <property type="nucleotide sequence ID" value="NZ_WNHB01000015.1"/>
</dbReference>
<dbReference type="OrthoDB" id="1493607at2"/>
<evidence type="ECO:0000313" key="2">
    <source>
        <dbReference type="EMBL" id="MTT32406.1"/>
    </source>
</evidence>
<gene>
    <name evidence="2" type="ORF">GMB86_10350</name>
</gene>
<evidence type="ECO:0000313" key="3">
    <source>
        <dbReference type="Proteomes" id="UP000440978"/>
    </source>
</evidence>
<organism evidence="2 3">
    <name type="scientific">Terrilactibacillus tamarindi</name>
    <dbReference type="NCBI Taxonomy" id="2599694"/>
    <lineage>
        <taxon>Bacteria</taxon>
        <taxon>Bacillati</taxon>
        <taxon>Bacillota</taxon>
        <taxon>Bacilli</taxon>
        <taxon>Bacillales</taxon>
        <taxon>Bacillaceae</taxon>
        <taxon>Terrilactibacillus</taxon>
    </lineage>
</organism>
<evidence type="ECO:0000259" key="1">
    <source>
        <dbReference type="Pfam" id="PF05168"/>
    </source>
</evidence>
<reference evidence="2 3" key="1">
    <citation type="submission" date="2019-11" db="EMBL/GenBank/DDBJ databases">
        <title>Terrilactibacillus tamarindus sp. nov. BCM23-1 isolated from bark of Tamarindus indica.</title>
        <authorList>
            <person name="Kingkaew E."/>
            <person name="Tanasupawat S."/>
        </authorList>
    </citation>
    <scope>NUCLEOTIDE SEQUENCE [LARGE SCALE GENOMIC DNA]</scope>
    <source>
        <strain evidence="2 3">BCM23-1</strain>
    </source>
</reference>
<accession>A0A6N8CVP5</accession>